<reference evidence="2 3" key="1">
    <citation type="submission" date="2016-12" db="EMBL/GenBank/DDBJ databases">
        <title>Draft genome sequence of Fusarium oxysporum causing rot on Narcissus.</title>
        <authorList>
            <person name="Armitage A.D."/>
            <person name="Taylor A."/>
            <person name="Clarkson J.P."/>
            <person name="Harrison R.J."/>
            <person name="Jackson A.C."/>
        </authorList>
    </citation>
    <scope>NUCLEOTIDE SEQUENCE [LARGE SCALE GENOMIC DNA]</scope>
    <source>
        <strain evidence="2 3">N139</strain>
    </source>
</reference>
<dbReference type="EMBL" id="MQTW01002554">
    <property type="protein sequence ID" value="RYC77276.1"/>
    <property type="molecule type" value="Genomic_DNA"/>
</dbReference>
<dbReference type="AlphaFoldDB" id="A0A4V1RX90"/>
<dbReference type="Proteomes" id="UP000290540">
    <property type="component" value="Unassembled WGS sequence"/>
</dbReference>
<gene>
    <name evidence="2" type="ORF">BFJ63_vAg19850</name>
</gene>
<evidence type="ECO:0000313" key="3">
    <source>
        <dbReference type="Proteomes" id="UP000290540"/>
    </source>
</evidence>
<evidence type="ECO:0000256" key="1">
    <source>
        <dbReference type="SAM" id="MobiDB-lite"/>
    </source>
</evidence>
<evidence type="ECO:0000313" key="2">
    <source>
        <dbReference type="EMBL" id="RYC77276.1"/>
    </source>
</evidence>
<name>A0A4V1RX90_FUSOX</name>
<protein>
    <submittedName>
        <fullName evidence="2">Uncharacterized protein</fullName>
    </submittedName>
</protein>
<sequence>MEPATPLMNDETETLSRMTPVEAFLATPASSVRSETPQRSRTSIPLAVFPRPCMVTTCSRYIILGMGFWVRYSESQWQPPMGLQTLYPKQEPKTKKLRRKGHPERERSFIQRSWNMGSC</sequence>
<comment type="caution">
    <text evidence="2">The sequence shown here is derived from an EMBL/GenBank/DDBJ whole genome shotgun (WGS) entry which is preliminary data.</text>
</comment>
<feature type="region of interest" description="Disordered" evidence="1">
    <location>
        <begin position="83"/>
        <end position="108"/>
    </location>
</feature>
<accession>A0A4V1RX90</accession>
<organism evidence="2 3">
    <name type="scientific">Fusarium oxysporum f. sp. narcissi</name>
    <dbReference type="NCBI Taxonomy" id="451672"/>
    <lineage>
        <taxon>Eukaryota</taxon>
        <taxon>Fungi</taxon>
        <taxon>Dikarya</taxon>
        <taxon>Ascomycota</taxon>
        <taxon>Pezizomycotina</taxon>
        <taxon>Sordariomycetes</taxon>
        <taxon>Hypocreomycetidae</taxon>
        <taxon>Hypocreales</taxon>
        <taxon>Nectriaceae</taxon>
        <taxon>Fusarium</taxon>
        <taxon>Fusarium oxysporum species complex</taxon>
    </lineage>
</organism>
<proteinExistence type="predicted"/>